<proteinExistence type="predicted"/>
<feature type="compositionally biased region" description="Polar residues" evidence="2">
    <location>
        <begin position="132"/>
        <end position="154"/>
    </location>
</feature>
<dbReference type="Proteomes" id="UP000594262">
    <property type="component" value="Unplaced"/>
</dbReference>
<feature type="compositionally biased region" description="Polar residues" evidence="2">
    <location>
        <begin position="104"/>
        <end position="117"/>
    </location>
</feature>
<protein>
    <submittedName>
        <fullName evidence="3">Uncharacterized protein</fullName>
    </submittedName>
</protein>
<evidence type="ECO:0000313" key="3">
    <source>
        <dbReference type="EnsemblMetazoa" id="CLYHEMP018880.1"/>
    </source>
</evidence>
<feature type="coiled-coil region" evidence="1">
    <location>
        <begin position="348"/>
        <end position="375"/>
    </location>
</feature>
<evidence type="ECO:0000256" key="2">
    <source>
        <dbReference type="SAM" id="MobiDB-lite"/>
    </source>
</evidence>
<evidence type="ECO:0000313" key="4">
    <source>
        <dbReference type="Proteomes" id="UP000594262"/>
    </source>
</evidence>
<feature type="region of interest" description="Disordered" evidence="2">
    <location>
        <begin position="1"/>
        <end position="154"/>
    </location>
</feature>
<reference evidence="3" key="1">
    <citation type="submission" date="2021-01" db="UniProtKB">
        <authorList>
            <consortium name="EnsemblMetazoa"/>
        </authorList>
    </citation>
    <scope>IDENTIFICATION</scope>
</reference>
<feature type="coiled-coil region" evidence="1">
    <location>
        <begin position="199"/>
        <end position="236"/>
    </location>
</feature>
<evidence type="ECO:0000256" key="1">
    <source>
        <dbReference type="SAM" id="Coils"/>
    </source>
</evidence>
<dbReference type="RefSeq" id="XP_066933997.1">
    <property type="nucleotide sequence ID" value="XM_067077896.1"/>
</dbReference>
<accession>A0A7M6DNV0</accession>
<sequence length="475" mass="53838">MDGHSSATEDNSSSVDSGIHSVHSVQSNHAASTQSPLATRVVTAGPSETGSQSSTQNNKKATNSQPQDVGSNQADESMSSNASPGENGDGMDHQFSDSEDLTIRGSSENCNTQSSGDATIEESCDKEAGQELPSSNNGNIQNSGDAKTSESSDNVVNQCQFSASQDEIVSVCLPTSDNEDVQKILKDLFKVNEELVKKNKVHVKREKEMEIRIEELEKENEDLDKLNQALSRHGLEVCDEKDAILSEVRSLRYQCEMNALKLEESEKERKDLKECLGQRTAESVQLNSNLNATMLKLEEAVDLAEQFRTSAQRNEEDLRKHFRSRELEMTNDFYNQRMEIERESRATRIGLRVEVEAAKREKNEIENKMEILRSKVIECGCELKKSNIECFNKAKEIEYLKKDFTKRLENQAQEHEKALHDQAREKEFQSQVNLREELRKRRLKTRLRRFFLRRDNDELDNNGSLTFPMFSPLSS</sequence>
<organism evidence="3 4">
    <name type="scientific">Clytia hemisphaerica</name>
    <dbReference type="NCBI Taxonomy" id="252671"/>
    <lineage>
        <taxon>Eukaryota</taxon>
        <taxon>Metazoa</taxon>
        <taxon>Cnidaria</taxon>
        <taxon>Hydrozoa</taxon>
        <taxon>Hydroidolina</taxon>
        <taxon>Leptothecata</taxon>
        <taxon>Obeliida</taxon>
        <taxon>Clytiidae</taxon>
        <taxon>Clytia</taxon>
    </lineage>
</organism>
<dbReference type="AlphaFoldDB" id="A0A7M6DNV0"/>
<feature type="compositionally biased region" description="Polar residues" evidence="2">
    <location>
        <begin position="46"/>
        <end position="84"/>
    </location>
</feature>
<keyword evidence="1" id="KW-0175">Coiled coil</keyword>
<feature type="compositionally biased region" description="Polar residues" evidence="2">
    <location>
        <begin position="23"/>
        <end position="37"/>
    </location>
</feature>
<dbReference type="GeneID" id="136821685"/>
<name>A0A7M6DNV0_9CNID</name>
<feature type="compositionally biased region" description="Polar residues" evidence="2">
    <location>
        <begin position="1"/>
        <end position="16"/>
    </location>
</feature>
<dbReference type="EnsemblMetazoa" id="CLYHEMT018880.1">
    <property type="protein sequence ID" value="CLYHEMP018880.1"/>
    <property type="gene ID" value="CLYHEMG018880"/>
</dbReference>
<keyword evidence="4" id="KW-1185">Reference proteome</keyword>